<dbReference type="AlphaFoldDB" id="A0A5J5EHL8"/>
<comment type="catalytic activity">
    <reaction evidence="7">
        <text>diphthine methyl ester-[translation elongation factor 2] + H2O = diphthine-[translation elongation factor 2] + methanol + H(+)</text>
        <dbReference type="Rhea" id="RHEA:42656"/>
        <dbReference type="Rhea" id="RHEA-COMP:10172"/>
        <dbReference type="Rhea" id="RHEA-COMP:10173"/>
        <dbReference type="ChEBI" id="CHEBI:15377"/>
        <dbReference type="ChEBI" id="CHEBI:15378"/>
        <dbReference type="ChEBI" id="CHEBI:17790"/>
        <dbReference type="ChEBI" id="CHEBI:79005"/>
        <dbReference type="ChEBI" id="CHEBI:82696"/>
        <dbReference type="EC" id="3.1.1.97"/>
    </reaction>
</comment>
<dbReference type="Pfam" id="PF00400">
    <property type="entry name" value="WD40"/>
    <property type="match status" value="1"/>
</dbReference>
<dbReference type="PROSITE" id="PS50294">
    <property type="entry name" value="WD_REPEATS_REGION"/>
    <property type="match status" value="1"/>
</dbReference>
<dbReference type="Proteomes" id="UP000326924">
    <property type="component" value="Unassembled WGS sequence"/>
</dbReference>
<evidence type="ECO:0000256" key="1">
    <source>
        <dbReference type="ARBA" id="ARBA00005156"/>
    </source>
</evidence>
<dbReference type="PANTHER" id="PTHR46042">
    <property type="entry name" value="DIPHTHINE METHYLTRANSFERASE"/>
    <property type="match status" value="1"/>
</dbReference>
<reference evidence="9 10" key="1">
    <citation type="submission" date="2019-09" db="EMBL/GenBank/DDBJ databases">
        <title>Draft genome of the ectomycorrhizal ascomycete Sphaerosporella brunnea.</title>
        <authorList>
            <consortium name="DOE Joint Genome Institute"/>
            <person name="Benucci G.M."/>
            <person name="Marozzi G."/>
            <person name="Antonielli L."/>
            <person name="Sanchez S."/>
            <person name="Marco P."/>
            <person name="Wang X."/>
            <person name="Falini L.B."/>
            <person name="Barry K."/>
            <person name="Haridas S."/>
            <person name="Lipzen A."/>
            <person name="Labutti K."/>
            <person name="Grigoriev I.V."/>
            <person name="Murat C."/>
            <person name="Martin F."/>
            <person name="Albertini E."/>
            <person name="Donnini D."/>
            <person name="Bonito G."/>
        </authorList>
    </citation>
    <scope>NUCLEOTIDE SEQUENCE [LARGE SCALE GENOMIC DNA]</scope>
    <source>
        <strain evidence="9 10">Sb_GMNB300</strain>
    </source>
</reference>
<dbReference type="GO" id="GO:0017183">
    <property type="term" value="P:protein histidyl modification to diphthamide"/>
    <property type="evidence" value="ECO:0007669"/>
    <property type="project" value="TreeGrafter"/>
</dbReference>
<evidence type="ECO:0000256" key="4">
    <source>
        <dbReference type="ARBA" id="ARBA00022801"/>
    </source>
</evidence>
<evidence type="ECO:0000256" key="6">
    <source>
        <dbReference type="ARBA" id="ARBA00039131"/>
    </source>
</evidence>
<protein>
    <recommendedName>
        <fullName evidence="6">methylated diphthine methylhydrolase</fullName>
        <ecNumber evidence="6">3.1.1.97</ecNumber>
    </recommendedName>
</protein>
<keyword evidence="10" id="KW-1185">Reference proteome</keyword>
<evidence type="ECO:0000256" key="8">
    <source>
        <dbReference type="PROSITE-ProRule" id="PRU00221"/>
    </source>
</evidence>
<dbReference type="InterPro" id="IPR052415">
    <property type="entry name" value="Diphthine_MTase"/>
</dbReference>
<dbReference type="EMBL" id="VXIS01000357">
    <property type="protein sequence ID" value="KAA8894208.1"/>
    <property type="molecule type" value="Genomic_DNA"/>
</dbReference>
<dbReference type="InParanoid" id="A0A5J5EHL8"/>
<comment type="similarity">
    <text evidence="5">Belongs to the DPH7 family.</text>
</comment>
<evidence type="ECO:0000313" key="10">
    <source>
        <dbReference type="Proteomes" id="UP000326924"/>
    </source>
</evidence>
<evidence type="ECO:0000256" key="5">
    <source>
        <dbReference type="ARBA" id="ARBA00038092"/>
    </source>
</evidence>
<name>A0A5J5EHL8_9PEZI</name>
<evidence type="ECO:0000313" key="9">
    <source>
        <dbReference type="EMBL" id="KAA8894208.1"/>
    </source>
</evidence>
<dbReference type="SMART" id="SM00320">
    <property type="entry name" value="WD40"/>
    <property type="match status" value="5"/>
</dbReference>
<dbReference type="OrthoDB" id="1930760at2759"/>
<dbReference type="GO" id="GO:0061685">
    <property type="term" value="F:diphthine methylesterase activity"/>
    <property type="evidence" value="ECO:0007669"/>
    <property type="project" value="UniProtKB-EC"/>
</dbReference>
<keyword evidence="2 8" id="KW-0853">WD repeat</keyword>
<comment type="caution">
    <text evidence="9">The sequence shown here is derived from an EMBL/GenBank/DDBJ whole genome shotgun (WGS) entry which is preliminary data.</text>
</comment>
<feature type="repeat" description="WD" evidence="8">
    <location>
        <begin position="259"/>
        <end position="300"/>
    </location>
</feature>
<dbReference type="InterPro" id="IPR036322">
    <property type="entry name" value="WD40_repeat_dom_sf"/>
</dbReference>
<dbReference type="SUPFAM" id="SSF50978">
    <property type="entry name" value="WD40 repeat-like"/>
    <property type="match status" value="1"/>
</dbReference>
<gene>
    <name evidence="9" type="ORF">FN846DRAFT_786794</name>
</gene>
<dbReference type="InterPro" id="IPR001680">
    <property type="entry name" value="WD40_rpt"/>
</dbReference>
<dbReference type="PROSITE" id="PS50082">
    <property type="entry name" value="WD_REPEATS_2"/>
    <property type="match status" value="1"/>
</dbReference>
<dbReference type="EC" id="3.1.1.97" evidence="6"/>
<keyword evidence="4" id="KW-0378">Hydrolase</keyword>
<evidence type="ECO:0000256" key="3">
    <source>
        <dbReference type="ARBA" id="ARBA00022737"/>
    </source>
</evidence>
<dbReference type="InterPro" id="IPR015943">
    <property type="entry name" value="WD40/YVTN_repeat-like_dom_sf"/>
</dbReference>
<organism evidence="9 10">
    <name type="scientific">Sphaerosporella brunnea</name>
    <dbReference type="NCBI Taxonomy" id="1250544"/>
    <lineage>
        <taxon>Eukaryota</taxon>
        <taxon>Fungi</taxon>
        <taxon>Dikarya</taxon>
        <taxon>Ascomycota</taxon>
        <taxon>Pezizomycotina</taxon>
        <taxon>Pezizomycetes</taxon>
        <taxon>Pezizales</taxon>
        <taxon>Pyronemataceae</taxon>
        <taxon>Sphaerosporella</taxon>
    </lineage>
</organism>
<evidence type="ECO:0000256" key="2">
    <source>
        <dbReference type="ARBA" id="ARBA00022574"/>
    </source>
</evidence>
<dbReference type="PANTHER" id="PTHR46042:SF1">
    <property type="entry name" value="DIPHTHINE METHYLTRANSFERASE"/>
    <property type="match status" value="1"/>
</dbReference>
<keyword evidence="3" id="KW-0677">Repeat</keyword>
<accession>A0A5J5EHL8</accession>
<sequence>MPSKAVDIPRNRVTEPFQYAAPKLVMEAPSMQPWTISPPSLSPLHMSPPNMELPNFSPIQDHMPLPTLSASTFTPPQSFLTLQHSEPISVIKFSRFDPTVLAVGSSFDDPDDAQPKREECSITIYRVEDVEREVRGDDKMIARGVYDVRKKLRPRLHEMTAVKSPGAVLDLAFSPHEPELLVATLATGQLIAYRVRRGRYKIKQISTHTIAPETPLYSIVFSPGEKTLAAVTAANGQVYLVQLSGFPSENDSIKPVQTIQAHSSRVLRAAFSADGKALYTGGEDGSLSEWSVKHLDKIKHKWGDGSAHESGITAILPWPAPFASDIGKKRRLLLTGDYDGKLKVLDMSSHVRPPYRRQELELHGVIWRLTPLPALPTYEEVKSLGAGSFCAATNPKVELDPELQGVLAAAGRGGGRVLIHKQKFEDVFLPKRDGSDIVDWTTSDGVKMDYEGREKEYYWYDLADIEEHGDSPVYAGDATAVIDYDPLFKDAGQQKLRRGWRLATASRDGTMCFWQVYVE</sequence>
<dbReference type="GO" id="GO:0005737">
    <property type="term" value="C:cytoplasm"/>
    <property type="evidence" value="ECO:0007669"/>
    <property type="project" value="TreeGrafter"/>
</dbReference>
<comment type="pathway">
    <text evidence="1">Protein modification; peptidyl-diphthamide biosynthesis.</text>
</comment>
<proteinExistence type="inferred from homology"/>
<dbReference type="Gene3D" id="2.130.10.10">
    <property type="entry name" value="YVTN repeat-like/Quinoprotein amine dehydrogenase"/>
    <property type="match status" value="2"/>
</dbReference>
<evidence type="ECO:0000256" key="7">
    <source>
        <dbReference type="ARBA" id="ARBA00047551"/>
    </source>
</evidence>